<reference evidence="3" key="1">
    <citation type="submission" date="2014-12" db="EMBL/GenBank/DDBJ databases">
        <title>The draft genome of the Tatumella morbirosei type strain, LMG23360T isolated from pineapple rot.</title>
        <authorList>
            <person name="Smits T.H."/>
            <person name="Palmer M."/>
            <person name="Venter S.N."/>
            <person name="Duffy B."/>
            <person name="Steenkamp E.T."/>
            <person name="Chan W.Y."/>
            <person name="Coutinho T.A."/>
            <person name="Coetzee M.P."/>
            <person name="De Maayer P."/>
        </authorList>
    </citation>
    <scope>NUCLEOTIDE SEQUENCE [LARGE SCALE GENOMIC DNA]</scope>
    <source>
        <strain evidence="3">LMG 23360</strain>
    </source>
</reference>
<dbReference type="PANTHER" id="PTHR39176:SF1">
    <property type="entry name" value="PERIPLASMIC PROTEIN"/>
    <property type="match status" value="1"/>
</dbReference>
<dbReference type="EMBL" id="JPKR02000004">
    <property type="protein sequence ID" value="KGD75317.1"/>
    <property type="molecule type" value="Genomic_DNA"/>
</dbReference>
<dbReference type="eggNOG" id="COG3755">
    <property type="taxonomic scope" value="Bacteria"/>
</dbReference>
<dbReference type="STRING" id="642227.HA49_08840"/>
<accession>A0A095TF44</accession>
<dbReference type="Pfam" id="PF07007">
    <property type="entry name" value="LprI"/>
    <property type="match status" value="1"/>
</dbReference>
<dbReference type="Gene3D" id="1.20.1270.180">
    <property type="match status" value="1"/>
</dbReference>
<gene>
    <name evidence="3" type="ORF">HA49_08840</name>
</gene>
<sequence length="138" mass="15907">MMLKMIIVSGLFFSLPALAEPEFAVSIESSLKECSQKAVTTLDSVDCYSAAEKAWDKALNRQYRLLIEGQSPEFRAAMKISQRAWLNYRDHYLDSLRSFYRQQQGTIWSIIMSEASMRLTRNQAIELYTLRHSTDLQG</sequence>
<dbReference type="PANTHER" id="PTHR39176">
    <property type="entry name" value="PERIPLASMIC PROTEIN-RELATED"/>
    <property type="match status" value="1"/>
</dbReference>
<name>A0A095TF44_9GAMM</name>
<dbReference type="AlphaFoldDB" id="A0A095TF44"/>
<dbReference type="RefSeq" id="WP_038019013.1">
    <property type="nucleotide sequence ID" value="NZ_JPKR02000004.1"/>
</dbReference>
<keyword evidence="4" id="KW-1185">Reference proteome</keyword>
<proteinExistence type="predicted"/>
<evidence type="ECO:0000256" key="1">
    <source>
        <dbReference type="SAM" id="SignalP"/>
    </source>
</evidence>
<evidence type="ECO:0000259" key="2">
    <source>
        <dbReference type="Pfam" id="PF07007"/>
    </source>
</evidence>
<evidence type="ECO:0000313" key="4">
    <source>
        <dbReference type="Proteomes" id="UP000029577"/>
    </source>
</evidence>
<evidence type="ECO:0000313" key="3">
    <source>
        <dbReference type="EMBL" id="KGD75317.1"/>
    </source>
</evidence>
<organism evidence="3 4">
    <name type="scientific">Tatumella morbirosei</name>
    <dbReference type="NCBI Taxonomy" id="642227"/>
    <lineage>
        <taxon>Bacteria</taxon>
        <taxon>Pseudomonadati</taxon>
        <taxon>Pseudomonadota</taxon>
        <taxon>Gammaproteobacteria</taxon>
        <taxon>Enterobacterales</taxon>
        <taxon>Erwiniaceae</taxon>
        <taxon>Tatumella</taxon>
    </lineage>
</organism>
<feature type="chain" id="PRO_5001918634" description="Lysozyme inhibitor LprI-like N-terminal domain-containing protein" evidence="1">
    <location>
        <begin position="20"/>
        <end position="138"/>
    </location>
</feature>
<feature type="domain" description="Lysozyme inhibitor LprI-like N-terminal" evidence="2">
    <location>
        <begin position="34"/>
        <end position="127"/>
    </location>
</feature>
<protein>
    <recommendedName>
        <fullName evidence="2">Lysozyme inhibitor LprI-like N-terminal domain-containing protein</fullName>
    </recommendedName>
</protein>
<keyword evidence="1" id="KW-0732">Signal</keyword>
<comment type="caution">
    <text evidence="3">The sequence shown here is derived from an EMBL/GenBank/DDBJ whole genome shotgun (WGS) entry which is preliminary data.</text>
</comment>
<dbReference type="Proteomes" id="UP000029577">
    <property type="component" value="Unassembled WGS sequence"/>
</dbReference>
<dbReference type="InterPro" id="IPR009739">
    <property type="entry name" value="LprI-like_N"/>
</dbReference>
<feature type="signal peptide" evidence="1">
    <location>
        <begin position="1"/>
        <end position="19"/>
    </location>
</feature>
<dbReference type="OrthoDB" id="7340239at2"/>